<dbReference type="SUPFAM" id="SSF52833">
    <property type="entry name" value="Thioredoxin-like"/>
    <property type="match status" value="1"/>
</dbReference>
<dbReference type="EMBL" id="MFKH01000017">
    <property type="protein sequence ID" value="OGG36726.1"/>
    <property type="molecule type" value="Genomic_DNA"/>
</dbReference>
<name>A0A1F6BIF9_9BACT</name>
<keyword evidence="6" id="KW-0812">Transmembrane</keyword>
<dbReference type="InterPro" id="IPR036249">
    <property type="entry name" value="Thioredoxin-like_sf"/>
</dbReference>
<gene>
    <name evidence="8" type="ORF">A2110_00115</name>
</gene>
<evidence type="ECO:0000256" key="2">
    <source>
        <dbReference type="ARBA" id="ARBA00022729"/>
    </source>
</evidence>
<comment type="caution">
    <text evidence="8">The sequence shown here is derived from an EMBL/GenBank/DDBJ whole genome shotgun (WGS) entry which is preliminary data.</text>
</comment>
<keyword evidence="3" id="KW-0560">Oxidoreductase</keyword>
<keyword evidence="6" id="KW-1133">Transmembrane helix</keyword>
<reference evidence="8 9" key="1">
    <citation type="journal article" date="2016" name="Nat. Commun.">
        <title>Thousands of microbial genomes shed light on interconnected biogeochemical processes in an aquifer system.</title>
        <authorList>
            <person name="Anantharaman K."/>
            <person name="Brown C.T."/>
            <person name="Hug L.A."/>
            <person name="Sharon I."/>
            <person name="Castelle C.J."/>
            <person name="Probst A.J."/>
            <person name="Thomas B.C."/>
            <person name="Singh A."/>
            <person name="Wilkins M.J."/>
            <person name="Karaoz U."/>
            <person name="Brodie E.L."/>
            <person name="Williams K.H."/>
            <person name="Hubbard S.S."/>
            <person name="Banfield J.F."/>
        </authorList>
    </citation>
    <scope>NUCLEOTIDE SEQUENCE [LARGE SCALE GENOMIC DNA]</scope>
</reference>
<feature type="domain" description="Thioredoxin" evidence="7">
    <location>
        <begin position="31"/>
        <end position="229"/>
    </location>
</feature>
<comment type="similarity">
    <text evidence="1">Belongs to the thioredoxin family. DsbA subfamily.</text>
</comment>
<dbReference type="PANTHER" id="PTHR13887:SF14">
    <property type="entry name" value="DISULFIDE BOND FORMATION PROTEIN D"/>
    <property type="match status" value="1"/>
</dbReference>
<dbReference type="PROSITE" id="PS51352">
    <property type="entry name" value="THIOREDOXIN_2"/>
    <property type="match status" value="1"/>
</dbReference>
<evidence type="ECO:0000256" key="3">
    <source>
        <dbReference type="ARBA" id="ARBA00023002"/>
    </source>
</evidence>
<dbReference type="Pfam" id="PF13462">
    <property type="entry name" value="Thioredoxin_4"/>
    <property type="match status" value="1"/>
</dbReference>
<evidence type="ECO:0000313" key="8">
    <source>
        <dbReference type="EMBL" id="OGG36726.1"/>
    </source>
</evidence>
<evidence type="ECO:0000259" key="7">
    <source>
        <dbReference type="PROSITE" id="PS51352"/>
    </source>
</evidence>
<organism evidence="8 9">
    <name type="scientific">Candidatus Jorgensenbacteria bacterium GWA1_54_12</name>
    <dbReference type="NCBI Taxonomy" id="1798468"/>
    <lineage>
        <taxon>Bacteria</taxon>
        <taxon>Candidatus Joergenseniibacteriota</taxon>
    </lineage>
</organism>
<evidence type="ECO:0000256" key="5">
    <source>
        <dbReference type="ARBA" id="ARBA00023284"/>
    </source>
</evidence>
<feature type="transmembrane region" description="Helical" evidence="6">
    <location>
        <begin position="6"/>
        <end position="25"/>
    </location>
</feature>
<dbReference type="Gene3D" id="3.40.30.10">
    <property type="entry name" value="Glutaredoxin"/>
    <property type="match status" value="1"/>
</dbReference>
<evidence type="ECO:0000256" key="6">
    <source>
        <dbReference type="SAM" id="Phobius"/>
    </source>
</evidence>
<dbReference type="PANTHER" id="PTHR13887">
    <property type="entry name" value="GLUTATHIONE S-TRANSFERASE KAPPA"/>
    <property type="match status" value="1"/>
</dbReference>
<proteinExistence type="inferred from homology"/>
<dbReference type="GO" id="GO:0016491">
    <property type="term" value="F:oxidoreductase activity"/>
    <property type="evidence" value="ECO:0007669"/>
    <property type="project" value="UniProtKB-KW"/>
</dbReference>
<keyword evidence="6" id="KW-0472">Membrane</keyword>
<accession>A0A1F6BIF9</accession>
<dbReference type="Proteomes" id="UP000176273">
    <property type="component" value="Unassembled WGS sequence"/>
</dbReference>
<protein>
    <recommendedName>
        <fullName evidence="7">Thioredoxin domain-containing protein</fullName>
    </recommendedName>
</protein>
<evidence type="ECO:0000256" key="1">
    <source>
        <dbReference type="ARBA" id="ARBA00005791"/>
    </source>
</evidence>
<dbReference type="AlphaFoldDB" id="A0A1F6BIF9"/>
<sequence>MDKAKLILPVSILAAAVLISGSFIYTASKKDSAGGNADAGALEANMLKNVKPVTQSDHVRGATNPKIVVVEYSDTECPFCKVFHAAMQRIVSEYPNDVAWVYRHFPLAQLHPKAFKESVATECAAALGGNEMFWKYTDRLLEVTPSNNGLDPAELPNIAEYVGLDREEFTTCLAKGDHDEKIQAHINEAIDVGARGTPFSVIIAGNDRIPVPGALPYESMKEAVETLLEK</sequence>
<dbReference type="STRING" id="1798468.A2110_00115"/>
<dbReference type="InterPro" id="IPR012336">
    <property type="entry name" value="Thioredoxin-like_fold"/>
</dbReference>
<evidence type="ECO:0000313" key="9">
    <source>
        <dbReference type="Proteomes" id="UP000176273"/>
    </source>
</evidence>
<dbReference type="InterPro" id="IPR013766">
    <property type="entry name" value="Thioredoxin_domain"/>
</dbReference>
<evidence type="ECO:0000256" key="4">
    <source>
        <dbReference type="ARBA" id="ARBA00023157"/>
    </source>
</evidence>
<keyword evidence="2" id="KW-0732">Signal</keyword>
<keyword evidence="5" id="KW-0676">Redox-active center</keyword>
<keyword evidence="4" id="KW-1015">Disulfide bond</keyword>